<proteinExistence type="predicted"/>
<dbReference type="Pfam" id="PF13548">
    <property type="entry name" value="DUF4126"/>
    <property type="match status" value="1"/>
</dbReference>
<dbReference type="InterPro" id="IPR025196">
    <property type="entry name" value="DUF4126"/>
</dbReference>
<keyword evidence="1" id="KW-0812">Transmembrane</keyword>
<dbReference type="AlphaFoldDB" id="A0A3M9MS52"/>
<keyword evidence="1" id="KW-1133">Transmembrane helix</keyword>
<sequence>MAALLAVYKGNQRRTDMSILSSSTNQKALALGAIAGIRAMTAPALLSNHFHHSPTIFLEGTKLGYLQKSGVATGTKLLAVLEMLGDKIPNVPDRIKPIELLPRVVSGGLVGATLAEANGESRITGGLLGVVGALASSYVFFFLRTRLVKITGLPDATFALMEDALALKAGSAILK</sequence>
<feature type="domain" description="DUF4126" evidence="2">
    <location>
        <begin position="28"/>
        <end position="167"/>
    </location>
</feature>
<keyword evidence="4" id="KW-1185">Reference proteome</keyword>
<evidence type="ECO:0000256" key="1">
    <source>
        <dbReference type="SAM" id="Phobius"/>
    </source>
</evidence>
<evidence type="ECO:0000259" key="2">
    <source>
        <dbReference type="Pfam" id="PF13548"/>
    </source>
</evidence>
<dbReference type="Proteomes" id="UP000271010">
    <property type="component" value="Unassembled WGS sequence"/>
</dbReference>
<organism evidence="3 4">
    <name type="scientific">Rufibacter immobilis</name>
    <dbReference type="NCBI Taxonomy" id="1348778"/>
    <lineage>
        <taxon>Bacteria</taxon>
        <taxon>Pseudomonadati</taxon>
        <taxon>Bacteroidota</taxon>
        <taxon>Cytophagia</taxon>
        <taxon>Cytophagales</taxon>
        <taxon>Hymenobacteraceae</taxon>
        <taxon>Rufibacter</taxon>
    </lineage>
</organism>
<feature type="transmembrane region" description="Helical" evidence="1">
    <location>
        <begin position="123"/>
        <end position="143"/>
    </location>
</feature>
<evidence type="ECO:0000313" key="4">
    <source>
        <dbReference type="Proteomes" id="UP000271010"/>
    </source>
</evidence>
<evidence type="ECO:0000313" key="3">
    <source>
        <dbReference type="EMBL" id="RNI27548.1"/>
    </source>
</evidence>
<protein>
    <submittedName>
        <fullName evidence="3">DUF4126 family protein</fullName>
    </submittedName>
</protein>
<gene>
    <name evidence="3" type="ORF">EFA69_15600</name>
</gene>
<reference evidence="3 4" key="1">
    <citation type="submission" date="2018-11" db="EMBL/GenBank/DDBJ databases">
        <title>Rufibacter latericius sp. nov., isolated from water in Baiyang Lake.</title>
        <authorList>
            <person name="Yang Y."/>
        </authorList>
    </citation>
    <scope>NUCLEOTIDE SEQUENCE [LARGE SCALE GENOMIC DNA]</scope>
    <source>
        <strain evidence="3 4">MCC P1</strain>
    </source>
</reference>
<keyword evidence="1" id="KW-0472">Membrane</keyword>
<comment type="caution">
    <text evidence="3">The sequence shown here is derived from an EMBL/GenBank/DDBJ whole genome shotgun (WGS) entry which is preliminary data.</text>
</comment>
<dbReference type="EMBL" id="RJJE01000017">
    <property type="protein sequence ID" value="RNI27548.1"/>
    <property type="molecule type" value="Genomic_DNA"/>
</dbReference>
<accession>A0A3M9MS52</accession>
<name>A0A3M9MS52_9BACT</name>